<reference evidence="1" key="1">
    <citation type="journal article" date="2020" name="Mol. Plant Microbe Interact.">
        <title>Genome Sequence of the Biocontrol Agent Coniothyrium minitans strain Conio (IMI 134523).</title>
        <authorList>
            <person name="Patel D."/>
            <person name="Shittu T.A."/>
            <person name="Baroncelli R."/>
            <person name="Muthumeenakshi S."/>
            <person name="Osborne T.H."/>
            <person name="Janganan T.K."/>
            <person name="Sreenivasaprasad S."/>
        </authorList>
    </citation>
    <scope>NUCLEOTIDE SEQUENCE</scope>
    <source>
        <strain evidence="1">Conio</strain>
    </source>
</reference>
<keyword evidence="2" id="KW-1185">Reference proteome</keyword>
<proteinExistence type="predicted"/>
<dbReference type="Proteomes" id="UP000756921">
    <property type="component" value="Unassembled WGS sequence"/>
</dbReference>
<comment type="caution">
    <text evidence="1">The sequence shown here is derived from an EMBL/GenBank/DDBJ whole genome shotgun (WGS) entry which is preliminary data.</text>
</comment>
<protein>
    <submittedName>
        <fullName evidence="1">Uncharacterized protein</fullName>
    </submittedName>
</protein>
<sequence length="225" mass="24542">MVPSYNVSTFTTTTTTTTTTTCRPTLGDDAILPRLPLLPTLPRSPPSPSLPTLATRCTTSLLLCHPAQPFPRRAAAIPNNDAATESANAPSRPPCGHPALTRWGPIPTSTAIHSYWASKTWGTGWRELTRPLVSHGGPPSLLCSYDLPVPVDNRHAARGCSLHAKENKSDAAARQRTLTDTGRRMHCAGSRLTSLSTLDQNVCIHIRTLPLTKRRRRTQPCPFYH</sequence>
<name>A0A9P6GIW8_9PLEO</name>
<evidence type="ECO:0000313" key="1">
    <source>
        <dbReference type="EMBL" id="KAF9735991.1"/>
    </source>
</evidence>
<dbReference type="AlphaFoldDB" id="A0A9P6GIW8"/>
<organism evidence="1 2">
    <name type="scientific">Paraphaeosphaeria minitans</name>
    <dbReference type="NCBI Taxonomy" id="565426"/>
    <lineage>
        <taxon>Eukaryota</taxon>
        <taxon>Fungi</taxon>
        <taxon>Dikarya</taxon>
        <taxon>Ascomycota</taxon>
        <taxon>Pezizomycotina</taxon>
        <taxon>Dothideomycetes</taxon>
        <taxon>Pleosporomycetidae</taxon>
        <taxon>Pleosporales</taxon>
        <taxon>Massarineae</taxon>
        <taxon>Didymosphaeriaceae</taxon>
        <taxon>Paraphaeosphaeria</taxon>
    </lineage>
</organism>
<dbReference type="EMBL" id="WJXW01000005">
    <property type="protein sequence ID" value="KAF9735991.1"/>
    <property type="molecule type" value="Genomic_DNA"/>
</dbReference>
<accession>A0A9P6GIW8</accession>
<gene>
    <name evidence="1" type="ORF">PMIN01_05906</name>
</gene>
<evidence type="ECO:0000313" key="2">
    <source>
        <dbReference type="Proteomes" id="UP000756921"/>
    </source>
</evidence>